<dbReference type="Pfam" id="PF01412">
    <property type="entry name" value="ArfGap"/>
    <property type="match status" value="1"/>
</dbReference>
<dbReference type="CDD" id="cd08204">
    <property type="entry name" value="ArfGap"/>
    <property type="match status" value="1"/>
</dbReference>
<feature type="domain" description="UBA" evidence="3">
    <location>
        <begin position="145"/>
        <end position="186"/>
    </location>
</feature>
<comment type="caution">
    <text evidence="5">The sequence shown here is derived from an EMBL/GenBank/DDBJ whole genome shotgun (WGS) entry which is preliminary data.</text>
</comment>
<proteinExistence type="predicted"/>
<evidence type="ECO:0000256" key="1">
    <source>
        <dbReference type="PROSITE-ProRule" id="PRU00288"/>
    </source>
</evidence>
<evidence type="ECO:0000313" key="5">
    <source>
        <dbReference type="EMBL" id="KAK9763658.1"/>
    </source>
</evidence>
<dbReference type="SMART" id="SM00105">
    <property type="entry name" value="ArfGap"/>
    <property type="match status" value="1"/>
</dbReference>
<dbReference type="InterPro" id="IPR009060">
    <property type="entry name" value="UBA-like_sf"/>
</dbReference>
<dbReference type="SUPFAM" id="SSF57863">
    <property type="entry name" value="ArfGap/RecO-like zinc finger"/>
    <property type="match status" value="1"/>
</dbReference>
<gene>
    <name evidence="5" type="primary">GTS1_2</name>
    <name evidence="5" type="ORF">K7432_009452</name>
</gene>
<dbReference type="PROSITE" id="PS50115">
    <property type="entry name" value="ARFGAP"/>
    <property type="match status" value="1"/>
</dbReference>
<dbReference type="InterPro" id="IPR051718">
    <property type="entry name" value="ARF_GTPase-activating"/>
</dbReference>
<dbReference type="Gene3D" id="1.10.8.10">
    <property type="entry name" value="DNA helicase RuvA subunit, C-terminal domain"/>
    <property type="match status" value="1"/>
</dbReference>
<accession>A0ABR2WQ64</accession>
<dbReference type="PANTHER" id="PTHR45705:SF1">
    <property type="entry name" value="FI20236P1"/>
    <property type="match status" value="1"/>
</dbReference>
<dbReference type="EMBL" id="JASJQH010000584">
    <property type="protein sequence ID" value="KAK9763658.1"/>
    <property type="molecule type" value="Genomic_DNA"/>
</dbReference>
<dbReference type="Gene3D" id="1.10.220.150">
    <property type="entry name" value="Arf GTPase activating protein"/>
    <property type="match status" value="1"/>
</dbReference>
<dbReference type="InterPro" id="IPR038508">
    <property type="entry name" value="ArfGAP_dom_sf"/>
</dbReference>
<dbReference type="InterPro" id="IPR001164">
    <property type="entry name" value="ArfGAP_dom"/>
</dbReference>
<feature type="domain" description="Arf-GAP" evidence="4">
    <location>
        <begin position="17"/>
        <end position="134"/>
    </location>
</feature>
<keyword evidence="1" id="KW-0862">Zinc</keyword>
<protein>
    <submittedName>
        <fullName evidence="5">Protein gts1</fullName>
    </submittedName>
</protein>
<dbReference type="PANTHER" id="PTHR45705">
    <property type="entry name" value="FI20236P1"/>
    <property type="match status" value="1"/>
</dbReference>
<feature type="compositionally biased region" description="Polar residues" evidence="2">
    <location>
        <begin position="361"/>
        <end position="403"/>
    </location>
</feature>
<dbReference type="PRINTS" id="PR00405">
    <property type="entry name" value="REVINTRACTNG"/>
</dbReference>
<dbReference type="PROSITE" id="PS50030">
    <property type="entry name" value="UBA"/>
    <property type="match status" value="1"/>
</dbReference>
<dbReference type="SUPFAM" id="SSF46934">
    <property type="entry name" value="UBA-like"/>
    <property type="match status" value="1"/>
</dbReference>
<keyword evidence="6" id="KW-1185">Reference proteome</keyword>
<evidence type="ECO:0000313" key="6">
    <source>
        <dbReference type="Proteomes" id="UP001479436"/>
    </source>
</evidence>
<reference evidence="5 6" key="1">
    <citation type="submission" date="2023-04" db="EMBL/GenBank/DDBJ databases">
        <title>Genome of Basidiobolus ranarum AG-B5.</title>
        <authorList>
            <person name="Stajich J.E."/>
            <person name="Carter-House D."/>
            <person name="Gryganskyi A."/>
        </authorList>
    </citation>
    <scope>NUCLEOTIDE SEQUENCE [LARGE SCALE GENOMIC DNA]</scope>
    <source>
        <strain evidence="5 6">AG-B5</strain>
    </source>
</reference>
<evidence type="ECO:0000259" key="3">
    <source>
        <dbReference type="PROSITE" id="PS50030"/>
    </source>
</evidence>
<evidence type="ECO:0000256" key="2">
    <source>
        <dbReference type="SAM" id="MobiDB-lite"/>
    </source>
</evidence>
<organism evidence="5 6">
    <name type="scientific">Basidiobolus ranarum</name>
    <dbReference type="NCBI Taxonomy" id="34480"/>
    <lineage>
        <taxon>Eukaryota</taxon>
        <taxon>Fungi</taxon>
        <taxon>Fungi incertae sedis</taxon>
        <taxon>Zoopagomycota</taxon>
        <taxon>Entomophthoromycotina</taxon>
        <taxon>Basidiobolomycetes</taxon>
        <taxon>Basidiobolales</taxon>
        <taxon>Basidiobolaceae</taxon>
        <taxon>Basidiobolus</taxon>
    </lineage>
</organism>
<dbReference type="Proteomes" id="UP001479436">
    <property type="component" value="Unassembled WGS sequence"/>
</dbReference>
<evidence type="ECO:0000259" key="4">
    <source>
        <dbReference type="PROSITE" id="PS50115"/>
    </source>
</evidence>
<dbReference type="InterPro" id="IPR037278">
    <property type="entry name" value="ARFGAP/RecO"/>
</dbReference>
<keyword evidence="1" id="KW-0863">Zinc-finger</keyword>
<dbReference type="SMART" id="SM00165">
    <property type="entry name" value="UBA"/>
    <property type="match status" value="1"/>
</dbReference>
<keyword evidence="1" id="KW-0479">Metal-binding</keyword>
<dbReference type="Pfam" id="PF00627">
    <property type="entry name" value="UBA"/>
    <property type="match status" value="1"/>
</dbReference>
<name>A0ABR2WQ64_9FUNG</name>
<dbReference type="InterPro" id="IPR015940">
    <property type="entry name" value="UBA"/>
</dbReference>
<feature type="region of interest" description="Disordered" evidence="2">
    <location>
        <begin position="359"/>
        <end position="404"/>
    </location>
</feature>
<sequence length="427" mass="48361">MTTRLTLQGKVASERNQRIFAELLRDPNNAICADCRSPGPCWASFNLGIFLCMRCAGVHRKIGTHITKVKSLTLDSWTTEQIENLKKLGNKHVNFYFNPQPERHPIPHGEKEMEKYIRDKYERKLFMNKESIVRKTTIDSPKIPSQSNDLLIKLRELGFSDNSRNEQALAKANNNIEMAIHLLSSTPAVSHPQSTLSRAMTYSEGTIKQTPSYQRPVPLRRNTATQPIPDTLDPNMFDRKASPLSGQTTSANSIPPQSFNTMQYSNPNPNQFTNAAMGPSLTNYNGNPQFQGQNSQLIQGQNSQLIQGQNPPNRSFSAPGGFYSNQPMYTNNMQPQPQPQPDQFKHQINKDYIMSLYSPGSGPTHNQESNMNTFQQFTPGPQQVNPNVTPQHHFMNSGQQPVFNNHYQMNQNTQQQPNSQQSGDWWN</sequence>